<feature type="compositionally biased region" description="Pro residues" evidence="1">
    <location>
        <begin position="108"/>
        <end position="119"/>
    </location>
</feature>
<sequence length="119" mass="12891">MSSLPSVAAPYQRAASTSLAETTEEQPSTAIDALKLLRSDALKEGTTRDAAAARPKIGTRFSPGDLWGYERTQDNASKEGNDAHGRRRCRTGQKHGKAFASIFTSPTQAPPHRWPQNSP</sequence>
<dbReference type="AlphaFoldDB" id="A0A0E0QD27"/>
<keyword evidence="3" id="KW-1185">Reference proteome</keyword>
<feature type="region of interest" description="Disordered" evidence="1">
    <location>
        <begin position="44"/>
        <end position="119"/>
    </location>
</feature>
<proteinExistence type="predicted"/>
<evidence type="ECO:0000313" key="2">
    <source>
        <dbReference type="EnsemblPlants" id="ORUFI07G28150.1"/>
    </source>
</evidence>
<accession>A0A0E0QD27</accession>
<feature type="compositionally biased region" description="Basic residues" evidence="1">
    <location>
        <begin position="85"/>
        <end position="97"/>
    </location>
</feature>
<reference evidence="2" key="2">
    <citation type="submission" date="2015-06" db="UniProtKB">
        <authorList>
            <consortium name="EnsemblPlants"/>
        </authorList>
    </citation>
    <scope>IDENTIFICATION</scope>
</reference>
<reference evidence="3" key="1">
    <citation type="submission" date="2013-06" db="EMBL/GenBank/DDBJ databases">
        <authorList>
            <person name="Zhao Q."/>
        </authorList>
    </citation>
    <scope>NUCLEOTIDE SEQUENCE</scope>
    <source>
        <strain evidence="3">cv. W1943</strain>
    </source>
</reference>
<protein>
    <submittedName>
        <fullName evidence="2">Uncharacterized protein</fullName>
    </submittedName>
</protein>
<dbReference type="EnsemblPlants" id="ORUFI07G28150.1">
    <property type="protein sequence ID" value="ORUFI07G28150.1"/>
    <property type="gene ID" value="ORUFI07G28150"/>
</dbReference>
<evidence type="ECO:0000313" key="3">
    <source>
        <dbReference type="Proteomes" id="UP000008022"/>
    </source>
</evidence>
<dbReference type="Proteomes" id="UP000008022">
    <property type="component" value="Unassembled WGS sequence"/>
</dbReference>
<organism evidence="2 3">
    <name type="scientific">Oryza rufipogon</name>
    <name type="common">Brownbeard rice</name>
    <name type="synonym">Asian wild rice</name>
    <dbReference type="NCBI Taxonomy" id="4529"/>
    <lineage>
        <taxon>Eukaryota</taxon>
        <taxon>Viridiplantae</taxon>
        <taxon>Streptophyta</taxon>
        <taxon>Embryophyta</taxon>
        <taxon>Tracheophyta</taxon>
        <taxon>Spermatophyta</taxon>
        <taxon>Magnoliopsida</taxon>
        <taxon>Liliopsida</taxon>
        <taxon>Poales</taxon>
        <taxon>Poaceae</taxon>
        <taxon>BOP clade</taxon>
        <taxon>Oryzoideae</taxon>
        <taxon>Oryzeae</taxon>
        <taxon>Oryzinae</taxon>
        <taxon>Oryza</taxon>
    </lineage>
</organism>
<feature type="region of interest" description="Disordered" evidence="1">
    <location>
        <begin position="1"/>
        <end position="28"/>
    </location>
</feature>
<name>A0A0E0QD27_ORYRU</name>
<feature type="compositionally biased region" description="Basic and acidic residues" evidence="1">
    <location>
        <begin position="71"/>
        <end position="84"/>
    </location>
</feature>
<dbReference type="HOGENOM" id="CLU_2065353_0_0_1"/>
<evidence type="ECO:0000256" key="1">
    <source>
        <dbReference type="SAM" id="MobiDB-lite"/>
    </source>
</evidence>
<dbReference type="Gramene" id="ORUFI07G28150.1">
    <property type="protein sequence ID" value="ORUFI07G28150.1"/>
    <property type="gene ID" value="ORUFI07G28150"/>
</dbReference>
<feature type="compositionally biased region" description="Polar residues" evidence="1">
    <location>
        <begin position="14"/>
        <end position="28"/>
    </location>
</feature>